<dbReference type="EMBL" id="CTRP01000003">
    <property type="protein sequence ID" value="CQR70235.1"/>
    <property type="molecule type" value="Genomic_DNA"/>
</dbReference>
<evidence type="ECO:0000313" key="2">
    <source>
        <dbReference type="Proteomes" id="UP000049855"/>
    </source>
</evidence>
<name>A0A0U1KSJ2_9FIRM</name>
<organism evidence="1 2">
    <name type="scientific">Sporomusa ovata</name>
    <dbReference type="NCBI Taxonomy" id="2378"/>
    <lineage>
        <taxon>Bacteria</taxon>
        <taxon>Bacillati</taxon>
        <taxon>Bacillota</taxon>
        <taxon>Negativicutes</taxon>
        <taxon>Selenomonadales</taxon>
        <taxon>Sporomusaceae</taxon>
        <taxon>Sporomusa</taxon>
    </lineage>
</organism>
<reference evidence="2" key="1">
    <citation type="submission" date="2015-03" db="EMBL/GenBank/DDBJ databases">
        <authorList>
            <person name="Nijsse Bart"/>
        </authorList>
    </citation>
    <scope>NUCLEOTIDE SEQUENCE [LARGE SCALE GENOMIC DNA]</scope>
</reference>
<evidence type="ECO:0000313" key="1">
    <source>
        <dbReference type="EMBL" id="CQR70235.1"/>
    </source>
</evidence>
<keyword evidence="2" id="KW-1185">Reference proteome</keyword>
<protein>
    <submittedName>
        <fullName evidence="1">Uncharacterized protein</fullName>
    </submittedName>
</protein>
<accession>A0A0U1KSJ2</accession>
<dbReference type="AlphaFoldDB" id="A0A0U1KSJ2"/>
<dbReference type="Proteomes" id="UP000049855">
    <property type="component" value="Unassembled WGS sequence"/>
</dbReference>
<gene>
    <name evidence="1" type="ORF">SpAn4DRAFT_1204</name>
</gene>
<proteinExistence type="predicted"/>
<sequence length="77" mass="9510">MLFNLRQKSQKHLLLFFSKNKKSDFFNKIDRKYKFFEPQRRRVRRGNVLDIHLPFALSVYYPENVLPEKRRKKIALI</sequence>